<name>A0ABW4WGS0_9HYPH</name>
<keyword evidence="5" id="KW-1185">Reference proteome</keyword>
<dbReference type="PANTHER" id="PTHR43401">
    <property type="entry name" value="L-THREONINE 3-DEHYDROGENASE"/>
    <property type="match status" value="1"/>
</dbReference>
<keyword evidence="2" id="KW-0472">Membrane</keyword>
<evidence type="ECO:0000313" key="5">
    <source>
        <dbReference type="Proteomes" id="UP001597349"/>
    </source>
</evidence>
<dbReference type="PANTHER" id="PTHR43401:SF5">
    <property type="entry name" value="ALCOHOL DEHYDROGENASE-RELATED"/>
    <property type="match status" value="1"/>
</dbReference>
<dbReference type="SMART" id="SM00829">
    <property type="entry name" value="PKS_ER"/>
    <property type="match status" value="1"/>
</dbReference>
<sequence>MSIKVSGGMVCWEEQAVTIMMRAARLHAVNEPMRVEEVEKPVAAGTDVVVEVKACGMVPNLANVLNNWETWYPHQPLPPKPAIFGLDPAGIVHQVGDQVVAIKPGDRVYVNPLRSCGACHACVSGQQAKCGHFTFNGYFGFNQNSLEIFKRYPGGGFAQFMRAPQNAIVKIPDNMTFPQATRVGYLGTAYSALKKLGGLTGKSLIINGATGTLGVGAVMFALAMGISKVYAVARGKPLLERLKQLDPKRIEIFSSTEGKVVDWVQSLTGGVGADFMLDCLGAVADVNAMKDAMMGVKRGGRIINIGGTGSDMLFNTKWWMDNSMDLTGSAWLTTAEGMEISDMVQSGTIDLSVLEVRTFPLDQINEAINWVTSGNGGFTSYVLEP</sequence>
<evidence type="ECO:0000256" key="1">
    <source>
        <dbReference type="ARBA" id="ARBA00023002"/>
    </source>
</evidence>
<evidence type="ECO:0000313" key="4">
    <source>
        <dbReference type="EMBL" id="MFD2055781.1"/>
    </source>
</evidence>
<dbReference type="InterPro" id="IPR013149">
    <property type="entry name" value="ADH-like_C"/>
</dbReference>
<feature type="transmembrane region" description="Helical" evidence="2">
    <location>
        <begin position="213"/>
        <end position="233"/>
    </location>
</feature>
<dbReference type="InterPro" id="IPR011032">
    <property type="entry name" value="GroES-like_sf"/>
</dbReference>
<gene>
    <name evidence="4" type="ORF">ACFSQT_22775</name>
</gene>
<evidence type="ECO:0000256" key="2">
    <source>
        <dbReference type="SAM" id="Phobius"/>
    </source>
</evidence>
<dbReference type="Proteomes" id="UP001597349">
    <property type="component" value="Unassembled WGS sequence"/>
</dbReference>
<proteinExistence type="predicted"/>
<comment type="caution">
    <text evidence="4">The sequence shown here is derived from an EMBL/GenBank/DDBJ whole genome shotgun (WGS) entry which is preliminary data.</text>
</comment>
<accession>A0ABW4WGS0</accession>
<keyword evidence="1" id="KW-0560">Oxidoreductase</keyword>
<organism evidence="4 5">
    <name type="scientific">Mesorhizobium calcicola</name>
    <dbReference type="NCBI Taxonomy" id="1300310"/>
    <lineage>
        <taxon>Bacteria</taxon>
        <taxon>Pseudomonadati</taxon>
        <taxon>Pseudomonadota</taxon>
        <taxon>Alphaproteobacteria</taxon>
        <taxon>Hyphomicrobiales</taxon>
        <taxon>Phyllobacteriaceae</taxon>
        <taxon>Mesorhizobium</taxon>
    </lineage>
</organism>
<protein>
    <submittedName>
        <fullName evidence="4">Alcohol dehydrogenase catalytic domain-containing protein</fullName>
    </submittedName>
</protein>
<dbReference type="EMBL" id="JBHUGY010000034">
    <property type="protein sequence ID" value="MFD2055781.1"/>
    <property type="molecule type" value="Genomic_DNA"/>
</dbReference>
<dbReference type="Pfam" id="PF08240">
    <property type="entry name" value="ADH_N"/>
    <property type="match status" value="1"/>
</dbReference>
<keyword evidence="2" id="KW-0812">Transmembrane</keyword>
<dbReference type="InterPro" id="IPR036291">
    <property type="entry name" value="NAD(P)-bd_dom_sf"/>
</dbReference>
<reference evidence="5" key="1">
    <citation type="journal article" date="2019" name="Int. J. Syst. Evol. Microbiol.">
        <title>The Global Catalogue of Microorganisms (GCM) 10K type strain sequencing project: providing services to taxonomists for standard genome sequencing and annotation.</title>
        <authorList>
            <consortium name="The Broad Institute Genomics Platform"/>
            <consortium name="The Broad Institute Genome Sequencing Center for Infectious Disease"/>
            <person name="Wu L."/>
            <person name="Ma J."/>
        </authorList>
    </citation>
    <scope>NUCLEOTIDE SEQUENCE [LARGE SCALE GENOMIC DNA]</scope>
    <source>
        <strain evidence="5">CGMCC 1.16226</strain>
    </source>
</reference>
<dbReference type="SUPFAM" id="SSF51735">
    <property type="entry name" value="NAD(P)-binding Rossmann-fold domains"/>
    <property type="match status" value="1"/>
</dbReference>
<dbReference type="InterPro" id="IPR020843">
    <property type="entry name" value="ER"/>
</dbReference>
<dbReference type="InterPro" id="IPR050129">
    <property type="entry name" value="Zn_alcohol_dh"/>
</dbReference>
<dbReference type="SUPFAM" id="SSF50129">
    <property type="entry name" value="GroES-like"/>
    <property type="match status" value="1"/>
</dbReference>
<keyword evidence="2" id="KW-1133">Transmembrane helix</keyword>
<dbReference type="Pfam" id="PF00107">
    <property type="entry name" value="ADH_zinc_N"/>
    <property type="match status" value="1"/>
</dbReference>
<dbReference type="RefSeq" id="WP_379022345.1">
    <property type="nucleotide sequence ID" value="NZ_JBHUGY010000034.1"/>
</dbReference>
<dbReference type="Gene3D" id="3.90.180.10">
    <property type="entry name" value="Medium-chain alcohol dehydrogenases, catalytic domain"/>
    <property type="match status" value="1"/>
</dbReference>
<evidence type="ECO:0000259" key="3">
    <source>
        <dbReference type="SMART" id="SM00829"/>
    </source>
</evidence>
<dbReference type="InterPro" id="IPR013154">
    <property type="entry name" value="ADH-like_N"/>
</dbReference>
<feature type="domain" description="Enoyl reductase (ER)" evidence="3">
    <location>
        <begin position="28"/>
        <end position="376"/>
    </location>
</feature>